<dbReference type="Proteomes" id="UP000501466">
    <property type="component" value="Chromosome"/>
</dbReference>
<protein>
    <submittedName>
        <fullName evidence="1">Uncharacterized protein</fullName>
    </submittedName>
</protein>
<dbReference type="AlphaFoldDB" id="A0A6F8PJX7"/>
<dbReference type="RefSeq" id="WP_173289724.1">
    <property type="nucleotide sequence ID" value="NZ_AP021888.1"/>
</dbReference>
<keyword evidence="2" id="KW-1185">Reference proteome</keyword>
<proteinExistence type="predicted"/>
<evidence type="ECO:0000313" key="1">
    <source>
        <dbReference type="EMBL" id="BBP42364.1"/>
    </source>
</evidence>
<organism evidence="1 2">
    <name type="scientific">Thiosulfativibrio zosterae</name>
    <dbReference type="NCBI Taxonomy" id="2675053"/>
    <lineage>
        <taxon>Bacteria</taxon>
        <taxon>Pseudomonadati</taxon>
        <taxon>Pseudomonadota</taxon>
        <taxon>Gammaproteobacteria</taxon>
        <taxon>Thiotrichales</taxon>
        <taxon>Piscirickettsiaceae</taxon>
        <taxon>Thiosulfativibrio</taxon>
    </lineage>
</organism>
<gene>
    <name evidence="1" type="ORF">THMIRHAT_01100</name>
</gene>
<dbReference type="EMBL" id="AP021888">
    <property type="protein sequence ID" value="BBP42364.1"/>
    <property type="molecule type" value="Genomic_DNA"/>
</dbReference>
<dbReference type="KEGG" id="tzo:THMIRHAT_01100"/>
<evidence type="ECO:0000313" key="2">
    <source>
        <dbReference type="Proteomes" id="UP000501466"/>
    </source>
</evidence>
<reference evidence="2" key="1">
    <citation type="submission" date="2019-11" db="EMBL/GenBank/DDBJ databases">
        <title>Isolation and characterization of two novel species in the genus Thiomicrorhabdus.</title>
        <authorList>
            <person name="Mochizuki J."/>
            <person name="Kojima H."/>
            <person name="Fukui M."/>
        </authorList>
    </citation>
    <scope>NUCLEOTIDE SEQUENCE [LARGE SCALE GENOMIC DNA]</scope>
    <source>
        <strain evidence="2">AkT22</strain>
    </source>
</reference>
<name>A0A6F8PJX7_9GAMM</name>
<accession>A0A6F8PJX7</accession>
<sequence length="156" mass="17583">MQDAHANLEGKVYKLGRGGADEQHKADQALFHELLQEHQQLKRETRLIDNGIVATTTSDNPHLAKVLQQHVVGMEKRFGMGRAIRSWDPLFVALFEYKDEISMDYKAIPKGVEATLTTENPKLIELIHAHDATLHGFVDKGFEAGRSESPKPSWLE</sequence>